<dbReference type="PANTHER" id="PTHR23423">
    <property type="entry name" value="ORGANIC SOLUTE TRANSPORTER-RELATED"/>
    <property type="match status" value="1"/>
</dbReference>
<evidence type="ECO:0000313" key="8">
    <source>
        <dbReference type="Proteomes" id="UP000092154"/>
    </source>
</evidence>
<dbReference type="GO" id="GO:0016020">
    <property type="term" value="C:membrane"/>
    <property type="evidence" value="ECO:0007669"/>
    <property type="project" value="UniProtKB-SubCell"/>
</dbReference>
<evidence type="ECO:0000256" key="4">
    <source>
        <dbReference type="ARBA" id="ARBA00023136"/>
    </source>
</evidence>
<feature type="transmembrane region" description="Helical" evidence="6">
    <location>
        <begin position="226"/>
        <end position="247"/>
    </location>
</feature>
<evidence type="ECO:0000256" key="3">
    <source>
        <dbReference type="ARBA" id="ARBA00022989"/>
    </source>
</evidence>
<feature type="transmembrane region" description="Helical" evidence="6">
    <location>
        <begin position="183"/>
        <end position="206"/>
    </location>
</feature>
<reference evidence="7 8" key="1">
    <citation type="submission" date="2016-06" db="EMBL/GenBank/DDBJ databases">
        <title>Comparative genomics of the ectomycorrhizal sister species Rhizopogon vinicolor and Rhizopogon vesiculosus (Basidiomycota: Boletales) reveals a divergence of the mating type B locus.</title>
        <authorList>
            <consortium name="DOE Joint Genome Institute"/>
            <person name="Mujic A.B."/>
            <person name="Kuo A."/>
            <person name="Tritt A."/>
            <person name="Lipzen A."/>
            <person name="Chen C."/>
            <person name="Johnson J."/>
            <person name="Sharma A."/>
            <person name="Barry K."/>
            <person name="Grigoriev I.V."/>
            <person name="Spatafora J.W."/>
        </authorList>
    </citation>
    <scope>NUCLEOTIDE SEQUENCE [LARGE SCALE GENOMIC DNA]</scope>
    <source>
        <strain evidence="7 8">AM-OR11-026</strain>
    </source>
</reference>
<proteinExistence type="predicted"/>
<dbReference type="AlphaFoldDB" id="A0A1B7N199"/>
<protein>
    <submittedName>
        <fullName evidence="7">DUF300-domain-containing protein</fullName>
    </submittedName>
</protein>
<dbReference type="EMBL" id="KV448285">
    <property type="protein sequence ID" value="OAX38627.1"/>
    <property type="molecule type" value="Genomic_DNA"/>
</dbReference>
<dbReference type="OrthoDB" id="5348404at2759"/>
<feature type="compositionally biased region" description="Low complexity" evidence="5">
    <location>
        <begin position="620"/>
        <end position="633"/>
    </location>
</feature>
<dbReference type="STRING" id="1314800.A0A1B7N199"/>
<feature type="compositionally biased region" description="Low complexity" evidence="5">
    <location>
        <begin position="570"/>
        <end position="581"/>
    </location>
</feature>
<keyword evidence="2 6" id="KW-0812">Transmembrane</keyword>
<evidence type="ECO:0000256" key="2">
    <source>
        <dbReference type="ARBA" id="ARBA00022692"/>
    </source>
</evidence>
<feature type="compositionally biased region" description="Basic and acidic residues" evidence="5">
    <location>
        <begin position="532"/>
        <end position="552"/>
    </location>
</feature>
<evidence type="ECO:0000256" key="5">
    <source>
        <dbReference type="SAM" id="MobiDB-lite"/>
    </source>
</evidence>
<dbReference type="InterPro" id="IPR005178">
    <property type="entry name" value="Ostalpha/TMEM184C"/>
</dbReference>
<dbReference type="InParanoid" id="A0A1B7N199"/>
<name>A0A1B7N199_9AGAM</name>
<evidence type="ECO:0000313" key="7">
    <source>
        <dbReference type="EMBL" id="OAX38627.1"/>
    </source>
</evidence>
<organism evidence="7 8">
    <name type="scientific">Rhizopogon vinicolor AM-OR11-026</name>
    <dbReference type="NCBI Taxonomy" id="1314800"/>
    <lineage>
        <taxon>Eukaryota</taxon>
        <taxon>Fungi</taxon>
        <taxon>Dikarya</taxon>
        <taxon>Basidiomycota</taxon>
        <taxon>Agaricomycotina</taxon>
        <taxon>Agaricomycetes</taxon>
        <taxon>Agaricomycetidae</taxon>
        <taxon>Boletales</taxon>
        <taxon>Suillineae</taxon>
        <taxon>Rhizopogonaceae</taxon>
        <taxon>Rhizopogon</taxon>
    </lineage>
</organism>
<comment type="subcellular location">
    <subcellularLocation>
        <location evidence="1">Membrane</location>
        <topology evidence="1">Multi-pass membrane protein</topology>
    </subcellularLocation>
</comment>
<accession>A0A1B7N199</accession>
<feature type="transmembrane region" description="Helical" evidence="6">
    <location>
        <begin position="55"/>
        <end position="82"/>
    </location>
</feature>
<feature type="transmembrane region" description="Helical" evidence="6">
    <location>
        <begin position="20"/>
        <end position="43"/>
    </location>
</feature>
<feature type="region of interest" description="Disordered" evidence="5">
    <location>
        <begin position="502"/>
        <end position="691"/>
    </location>
</feature>
<evidence type="ECO:0000256" key="6">
    <source>
        <dbReference type="SAM" id="Phobius"/>
    </source>
</evidence>
<dbReference type="FunCoup" id="A0A1B7N199">
    <property type="interactions" value="156"/>
</dbReference>
<feature type="compositionally biased region" description="Low complexity" evidence="5">
    <location>
        <begin position="641"/>
        <end position="653"/>
    </location>
</feature>
<feature type="transmembrane region" description="Helical" evidence="6">
    <location>
        <begin position="88"/>
        <end position="106"/>
    </location>
</feature>
<dbReference type="SMART" id="SM01417">
    <property type="entry name" value="Solute_trans_a"/>
    <property type="match status" value="1"/>
</dbReference>
<dbReference type="Proteomes" id="UP000092154">
    <property type="component" value="Unassembled WGS sequence"/>
</dbReference>
<evidence type="ECO:0000256" key="1">
    <source>
        <dbReference type="ARBA" id="ARBA00004141"/>
    </source>
</evidence>
<keyword evidence="4 6" id="KW-0472">Membrane</keyword>
<keyword evidence="8" id="KW-1185">Reference proteome</keyword>
<dbReference type="Pfam" id="PF03619">
    <property type="entry name" value="Solute_trans_a"/>
    <property type="match status" value="1"/>
</dbReference>
<gene>
    <name evidence="7" type="ORF">K503DRAFT_717920</name>
</gene>
<feature type="transmembrane region" description="Helical" evidence="6">
    <location>
        <begin position="259"/>
        <end position="283"/>
    </location>
</feature>
<feature type="compositionally biased region" description="Polar residues" evidence="5">
    <location>
        <begin position="666"/>
        <end position="680"/>
    </location>
</feature>
<feature type="region of interest" description="Disordered" evidence="5">
    <location>
        <begin position="751"/>
        <end position="778"/>
    </location>
</feature>
<sequence>MGILSETHGRGAGSGLPLPVLLLAGISALIAVTVSGLSIWLQLRNYRKPLLQRMVVRIMLMVPIYALSSLISLFSLDAAFFIDVIRDIYEAFVIYCFFVLLVDYLGGERSLLIRLHGRPPIPAIFPVSLWRREVDVSDPYTFLFLKRGILQYVQVKPMLALASLIMKATGTYNEGDFRARSGYLYVSIVYNVSICLALYCLAVFWMCVSDDLKPFRPVPKFLCVKGILFFSFWQSIAISTLVAVGVITKLGPYTDSEHISLGLTDTLICVEMPFFAIAHMYAFSYRDFVKSSPSAKVYVARMRMGYALRDAFGLKDLAEDTKSTLRGEGINYRAFEPSEGGMHIGAARERRIRAGLRYSAGGKRKYWLPEVRGLGDRNAEGDPWLGRDRNVTAPLLEEDAEDVIHTAPDIRYQEQWRTIGMSGEDVDVEDDDEYALHFNDALVTVDDSLYEHAKKYVFGDYAYPVVDVSSEEARRVMWAEEERIVREGVHVDVPGVRRNPLGASVSGGYGATGTKVGPMRKYQDDEDEGFVSDERVGNFEEGNRRAETDASRLRGANARSTAKDGVLPPSMSSSSSSSASGLGSGKHVRSSGRLSRLDSHISRASRPKLSAGSNVNVRASSPYLHSSPSHSRSNVGTPPLSSGSHPPQSRSSHTPLAEPDAVDLVVSTNTLQVPSGSHSPHASPRATGLKRVWDQQRDIQINSSAGVDETDRRSNDGRFVVSAAEYNEEQEIRKQEADVLEVHEPDEVVRAETPPSYARGWKYDGIRSPEEDEQNPWT</sequence>
<feature type="region of interest" description="Disordered" evidence="5">
    <location>
        <begin position="697"/>
        <end position="716"/>
    </location>
</feature>
<keyword evidence="3 6" id="KW-1133">Transmembrane helix</keyword>